<dbReference type="PANTHER" id="PTHR13341:SF2">
    <property type="entry name" value="PROTEIN SEELE"/>
    <property type="match status" value="1"/>
</dbReference>
<dbReference type="VEuPathDB" id="VectorBase:LLOJ010484"/>
<dbReference type="InterPro" id="IPR021852">
    <property type="entry name" value="DUF3456"/>
</dbReference>
<keyword evidence="4" id="KW-1185">Reference proteome</keyword>
<comment type="similarity">
    <text evidence="1">Belongs to the canopy family.</text>
</comment>
<evidence type="ECO:0000313" key="4">
    <source>
        <dbReference type="Proteomes" id="UP000092461"/>
    </source>
</evidence>
<protein>
    <recommendedName>
        <fullName evidence="2">DUF3456 domain-containing protein</fullName>
    </recommendedName>
</protein>
<evidence type="ECO:0000259" key="2">
    <source>
        <dbReference type="Pfam" id="PF11938"/>
    </source>
</evidence>
<dbReference type="AlphaFoldDB" id="A0A1B0GLN7"/>
<feature type="domain" description="DUF3456" evidence="2">
    <location>
        <begin position="1"/>
        <end position="92"/>
    </location>
</feature>
<dbReference type="EnsemblMetazoa" id="LLOJ010484-RA">
    <property type="protein sequence ID" value="LLOJ010484-PA"/>
    <property type="gene ID" value="LLOJ010484"/>
</dbReference>
<organism evidence="3 4">
    <name type="scientific">Lutzomyia longipalpis</name>
    <name type="common">Sand fly</name>
    <dbReference type="NCBI Taxonomy" id="7200"/>
    <lineage>
        <taxon>Eukaryota</taxon>
        <taxon>Metazoa</taxon>
        <taxon>Ecdysozoa</taxon>
        <taxon>Arthropoda</taxon>
        <taxon>Hexapoda</taxon>
        <taxon>Insecta</taxon>
        <taxon>Pterygota</taxon>
        <taxon>Neoptera</taxon>
        <taxon>Endopterygota</taxon>
        <taxon>Diptera</taxon>
        <taxon>Nematocera</taxon>
        <taxon>Psychodoidea</taxon>
        <taxon>Psychodidae</taxon>
        <taxon>Lutzomyia</taxon>
        <taxon>Lutzomyia</taxon>
    </lineage>
</organism>
<dbReference type="Pfam" id="PF11938">
    <property type="entry name" value="DUF3456"/>
    <property type="match status" value="1"/>
</dbReference>
<dbReference type="Proteomes" id="UP000092461">
    <property type="component" value="Unassembled WGS sequence"/>
</dbReference>
<evidence type="ECO:0000313" key="3">
    <source>
        <dbReference type="EnsemblMetazoa" id="LLOJ010484-PA"/>
    </source>
</evidence>
<dbReference type="PANTHER" id="PTHR13341">
    <property type="entry name" value="MIR-INTERACTING SAPOSIN-LIKE PROTEIN"/>
    <property type="match status" value="1"/>
</dbReference>
<sequence>MEEICESMDDYAKARFKKDGKFTILKFITDEGMNPLVSEVDFVQDGDLNKSLKHYCLEVLEDYELDILKIYMADEPVKDADYKVCTHAANYCDDPAPQEEYTLEEDDEAAREEL</sequence>
<name>A0A1B0GLN7_LUTLO</name>
<reference evidence="3" key="1">
    <citation type="submission" date="2020-05" db="UniProtKB">
        <authorList>
            <consortium name="EnsemblMetazoa"/>
        </authorList>
    </citation>
    <scope>IDENTIFICATION</scope>
    <source>
        <strain evidence="3">Jacobina</strain>
    </source>
</reference>
<dbReference type="GO" id="GO:0005783">
    <property type="term" value="C:endoplasmic reticulum"/>
    <property type="evidence" value="ECO:0007669"/>
    <property type="project" value="TreeGrafter"/>
</dbReference>
<accession>A0A1B0GLN7</accession>
<proteinExistence type="inferred from homology"/>
<evidence type="ECO:0000256" key="1">
    <source>
        <dbReference type="ARBA" id="ARBA00007285"/>
    </source>
</evidence>
<dbReference type="VEuPathDB" id="VectorBase:LLONM1_005222"/>
<dbReference type="InterPro" id="IPR042415">
    <property type="entry name" value="CNPY"/>
</dbReference>
<dbReference type="EMBL" id="AJWK01008032">
    <property type="status" value="NOT_ANNOTATED_CDS"/>
    <property type="molecule type" value="Genomic_DNA"/>
</dbReference>